<keyword evidence="3" id="KW-1185">Reference proteome</keyword>
<evidence type="ECO:0000313" key="2">
    <source>
        <dbReference type="EMBL" id="SDD94340.1"/>
    </source>
</evidence>
<dbReference type="Proteomes" id="UP000198925">
    <property type="component" value="Unassembled WGS sequence"/>
</dbReference>
<evidence type="ECO:0000313" key="3">
    <source>
        <dbReference type="Proteomes" id="UP000198925"/>
    </source>
</evidence>
<dbReference type="AlphaFoldDB" id="A0A1G6YVG6"/>
<protein>
    <submittedName>
        <fullName evidence="2">MarR family protein</fullName>
    </submittedName>
</protein>
<dbReference type="GO" id="GO:0003700">
    <property type="term" value="F:DNA-binding transcription factor activity"/>
    <property type="evidence" value="ECO:0007669"/>
    <property type="project" value="InterPro"/>
</dbReference>
<accession>A0A1G6YVG6</accession>
<dbReference type="PANTHER" id="PTHR33164">
    <property type="entry name" value="TRANSCRIPTIONAL REGULATOR, MARR FAMILY"/>
    <property type="match status" value="1"/>
</dbReference>
<evidence type="ECO:0000259" key="1">
    <source>
        <dbReference type="PROSITE" id="PS50995"/>
    </source>
</evidence>
<dbReference type="InterPro" id="IPR036390">
    <property type="entry name" value="WH_DNA-bd_sf"/>
</dbReference>
<organism evidence="2 3">
    <name type="scientific">Belnapia rosea</name>
    <dbReference type="NCBI Taxonomy" id="938405"/>
    <lineage>
        <taxon>Bacteria</taxon>
        <taxon>Pseudomonadati</taxon>
        <taxon>Pseudomonadota</taxon>
        <taxon>Alphaproteobacteria</taxon>
        <taxon>Acetobacterales</taxon>
        <taxon>Roseomonadaceae</taxon>
        <taxon>Belnapia</taxon>
    </lineage>
</organism>
<dbReference type="RefSeq" id="WP_090664408.1">
    <property type="nucleotide sequence ID" value="NZ_FMZX01000015.1"/>
</dbReference>
<dbReference type="InterPro" id="IPR039422">
    <property type="entry name" value="MarR/SlyA-like"/>
</dbReference>
<dbReference type="SMART" id="SM00347">
    <property type="entry name" value="HTH_MARR"/>
    <property type="match status" value="1"/>
</dbReference>
<dbReference type="SUPFAM" id="SSF46785">
    <property type="entry name" value="Winged helix' DNA-binding domain"/>
    <property type="match status" value="1"/>
</dbReference>
<reference evidence="2 3" key="1">
    <citation type="submission" date="2016-10" db="EMBL/GenBank/DDBJ databases">
        <authorList>
            <person name="de Groot N.N."/>
        </authorList>
    </citation>
    <scope>NUCLEOTIDE SEQUENCE [LARGE SCALE GENOMIC DNA]</scope>
    <source>
        <strain evidence="2 3">CPCC 100156</strain>
    </source>
</reference>
<dbReference type="InterPro" id="IPR036388">
    <property type="entry name" value="WH-like_DNA-bd_sf"/>
</dbReference>
<proteinExistence type="predicted"/>
<dbReference type="InterPro" id="IPR000835">
    <property type="entry name" value="HTH_MarR-typ"/>
</dbReference>
<dbReference type="PROSITE" id="PS50995">
    <property type="entry name" value="HTH_MARR_2"/>
    <property type="match status" value="1"/>
</dbReference>
<dbReference type="PANTHER" id="PTHR33164:SF43">
    <property type="entry name" value="HTH-TYPE TRANSCRIPTIONAL REPRESSOR YETL"/>
    <property type="match status" value="1"/>
</dbReference>
<dbReference type="EMBL" id="FMZX01000015">
    <property type="protein sequence ID" value="SDD94340.1"/>
    <property type="molecule type" value="Genomic_DNA"/>
</dbReference>
<dbReference type="Pfam" id="PF12802">
    <property type="entry name" value="MarR_2"/>
    <property type="match status" value="1"/>
</dbReference>
<sequence>MTNDPDRLLQILRETCLSEIRSDHPDLPLRYLAVLLVIYQTDEPQTVRGLAKHLNINKPAITRALDRLEELNLAYREVDLNDRRSVLVQRTVGGTAMVERLGATMVRAATETGHRT</sequence>
<dbReference type="PRINTS" id="PR00598">
    <property type="entry name" value="HTHMARR"/>
</dbReference>
<feature type="domain" description="HTH marR-type" evidence="1">
    <location>
        <begin position="1"/>
        <end position="116"/>
    </location>
</feature>
<gene>
    <name evidence="2" type="ORF">SAMN04487779_101522</name>
</gene>
<name>A0A1G6YVG6_9PROT</name>
<dbReference type="Gene3D" id="1.10.10.10">
    <property type="entry name" value="Winged helix-like DNA-binding domain superfamily/Winged helix DNA-binding domain"/>
    <property type="match status" value="1"/>
</dbReference>
<dbReference type="GO" id="GO:0006950">
    <property type="term" value="P:response to stress"/>
    <property type="evidence" value="ECO:0007669"/>
    <property type="project" value="TreeGrafter"/>
</dbReference>